<sequence length="129" mass="14754">MSHTSKVIDGLHSQIDTLSTDLNETKAILAETKQKYSILQRRNETLVEQVSNAKHQAEVSEALLKRKERRVTDLENQLTDALSSNDTMKFESDNLKSRMNKLQEKENTMIAECERLQVAYDAVVSSQRD</sequence>
<gene>
    <name evidence="1" type="ORF">Amon02_001316900</name>
</gene>
<comment type="caution">
    <text evidence="1">The sequence shown here is derived from an EMBL/GenBank/DDBJ whole genome shotgun (WGS) entry which is preliminary data.</text>
</comment>
<name>A0ACB5UEW5_AMBMO</name>
<keyword evidence="2" id="KW-1185">Reference proteome</keyword>
<reference evidence="1" key="1">
    <citation type="submission" date="2023-04" db="EMBL/GenBank/DDBJ databases">
        <title>Ambrosiozyma monospora NBRC 10751.</title>
        <authorList>
            <person name="Ichikawa N."/>
            <person name="Sato H."/>
            <person name="Tonouchi N."/>
        </authorList>
    </citation>
    <scope>NUCLEOTIDE SEQUENCE</scope>
    <source>
        <strain evidence="1">NBRC 10751</strain>
    </source>
</reference>
<accession>A0ACB5UEW5</accession>
<dbReference type="Proteomes" id="UP001165064">
    <property type="component" value="Unassembled WGS sequence"/>
</dbReference>
<dbReference type="EMBL" id="BSXS01016709">
    <property type="protein sequence ID" value="GMF08134.1"/>
    <property type="molecule type" value="Genomic_DNA"/>
</dbReference>
<evidence type="ECO:0000313" key="2">
    <source>
        <dbReference type="Proteomes" id="UP001165064"/>
    </source>
</evidence>
<protein>
    <submittedName>
        <fullName evidence="1">Unnamed protein product</fullName>
    </submittedName>
</protein>
<proteinExistence type="predicted"/>
<evidence type="ECO:0000313" key="1">
    <source>
        <dbReference type="EMBL" id="GMF08134.1"/>
    </source>
</evidence>
<organism evidence="1 2">
    <name type="scientific">Ambrosiozyma monospora</name>
    <name type="common">Yeast</name>
    <name type="synonym">Endomycopsis monosporus</name>
    <dbReference type="NCBI Taxonomy" id="43982"/>
    <lineage>
        <taxon>Eukaryota</taxon>
        <taxon>Fungi</taxon>
        <taxon>Dikarya</taxon>
        <taxon>Ascomycota</taxon>
        <taxon>Saccharomycotina</taxon>
        <taxon>Pichiomycetes</taxon>
        <taxon>Pichiales</taxon>
        <taxon>Pichiaceae</taxon>
        <taxon>Ambrosiozyma</taxon>
    </lineage>
</organism>